<reference evidence="2" key="1">
    <citation type="submission" date="2014-09" db="EMBL/GenBank/DDBJ databases">
        <authorList>
            <person name="Magalhaes I.L.F."/>
            <person name="Oliveira U."/>
            <person name="Santos F.R."/>
            <person name="Vidigal T.H.D.A."/>
            <person name="Brescovit A.D."/>
            <person name="Santos A.J."/>
        </authorList>
    </citation>
    <scope>NUCLEOTIDE SEQUENCE</scope>
    <source>
        <tissue evidence="2">Shoot tissue taken approximately 20 cm above the soil surface</tissue>
    </source>
</reference>
<keyword evidence="1" id="KW-1133">Transmembrane helix</keyword>
<feature type="transmembrane region" description="Helical" evidence="1">
    <location>
        <begin position="12"/>
        <end position="32"/>
    </location>
</feature>
<accession>A0A0A9ASP3</accession>
<evidence type="ECO:0000256" key="1">
    <source>
        <dbReference type="SAM" id="Phobius"/>
    </source>
</evidence>
<keyword evidence="1" id="KW-0472">Membrane</keyword>
<protein>
    <submittedName>
        <fullName evidence="2">Uncharacterized protein</fullName>
    </submittedName>
</protein>
<evidence type="ECO:0000313" key="2">
    <source>
        <dbReference type="EMBL" id="JAD54101.1"/>
    </source>
</evidence>
<dbReference type="AlphaFoldDB" id="A0A0A9ASP3"/>
<name>A0A0A9ASP3_ARUDO</name>
<proteinExistence type="predicted"/>
<reference evidence="2" key="2">
    <citation type="journal article" date="2015" name="Data Brief">
        <title>Shoot transcriptome of the giant reed, Arundo donax.</title>
        <authorList>
            <person name="Barrero R.A."/>
            <person name="Guerrero F.D."/>
            <person name="Moolhuijzen P."/>
            <person name="Goolsby J.A."/>
            <person name="Tidwell J."/>
            <person name="Bellgard S.E."/>
            <person name="Bellgard M.I."/>
        </authorList>
    </citation>
    <scope>NUCLEOTIDE SEQUENCE</scope>
    <source>
        <tissue evidence="2">Shoot tissue taken approximately 20 cm above the soil surface</tissue>
    </source>
</reference>
<keyword evidence="1" id="KW-0812">Transmembrane</keyword>
<sequence length="37" mass="4257">MSENNSIFNVEYHNVRICGLFSVYLIFVLLAIETCGF</sequence>
<organism evidence="2">
    <name type="scientific">Arundo donax</name>
    <name type="common">Giant reed</name>
    <name type="synonym">Donax arundinaceus</name>
    <dbReference type="NCBI Taxonomy" id="35708"/>
    <lineage>
        <taxon>Eukaryota</taxon>
        <taxon>Viridiplantae</taxon>
        <taxon>Streptophyta</taxon>
        <taxon>Embryophyta</taxon>
        <taxon>Tracheophyta</taxon>
        <taxon>Spermatophyta</taxon>
        <taxon>Magnoliopsida</taxon>
        <taxon>Liliopsida</taxon>
        <taxon>Poales</taxon>
        <taxon>Poaceae</taxon>
        <taxon>PACMAD clade</taxon>
        <taxon>Arundinoideae</taxon>
        <taxon>Arundineae</taxon>
        <taxon>Arundo</taxon>
    </lineage>
</organism>
<dbReference type="EMBL" id="GBRH01243794">
    <property type="protein sequence ID" value="JAD54101.1"/>
    <property type="molecule type" value="Transcribed_RNA"/>
</dbReference>